<name>A0A1F5WUF9_9BACT</name>
<dbReference type="AlphaFoldDB" id="A0A1F5WUF9"/>
<reference evidence="1 2" key="1">
    <citation type="journal article" date="2016" name="Nat. Commun.">
        <title>Thousands of microbial genomes shed light on interconnected biogeochemical processes in an aquifer system.</title>
        <authorList>
            <person name="Anantharaman K."/>
            <person name="Brown C.T."/>
            <person name="Hug L.A."/>
            <person name="Sharon I."/>
            <person name="Castelle C.J."/>
            <person name="Probst A.J."/>
            <person name="Thomas B.C."/>
            <person name="Singh A."/>
            <person name="Wilkins M.J."/>
            <person name="Karaoz U."/>
            <person name="Brodie E.L."/>
            <person name="Williams K.H."/>
            <person name="Hubbard S.S."/>
            <person name="Banfield J.F."/>
        </authorList>
    </citation>
    <scope>NUCLEOTIDE SEQUENCE [LARGE SCALE GENOMIC DNA]</scope>
</reference>
<proteinExistence type="predicted"/>
<gene>
    <name evidence="1" type="ORF">A2W54_02165</name>
</gene>
<comment type="caution">
    <text evidence="1">The sequence shown here is derived from an EMBL/GenBank/DDBJ whole genome shotgun (WGS) entry which is preliminary data.</text>
</comment>
<evidence type="ECO:0000313" key="2">
    <source>
        <dbReference type="Proteomes" id="UP000178425"/>
    </source>
</evidence>
<dbReference type="EMBL" id="MFHI01000008">
    <property type="protein sequence ID" value="OGF79264.1"/>
    <property type="molecule type" value="Genomic_DNA"/>
</dbReference>
<dbReference type="Proteomes" id="UP000178425">
    <property type="component" value="Unassembled WGS sequence"/>
</dbReference>
<sequence>MTRKTDGNCMVCGGEIVQKTVERFDARHGPMIIGPGGRKQMVKASAGLHCDTCGLKYEFLPKKEAKEALENPRQTLNKLHKHI</sequence>
<organism evidence="1 2">
    <name type="scientific">Candidatus Giovannonibacteria bacterium RIFCSPHIGHO2_02_43_13</name>
    <dbReference type="NCBI Taxonomy" id="1798330"/>
    <lineage>
        <taxon>Bacteria</taxon>
        <taxon>Candidatus Giovannoniibacteriota</taxon>
    </lineage>
</organism>
<accession>A0A1F5WUF9</accession>
<evidence type="ECO:0000313" key="1">
    <source>
        <dbReference type="EMBL" id="OGF79264.1"/>
    </source>
</evidence>
<protein>
    <submittedName>
        <fullName evidence="1">Uncharacterized protein</fullName>
    </submittedName>
</protein>